<reference evidence="1 2" key="1">
    <citation type="submission" date="2016-03" db="EMBL/GenBank/DDBJ databases">
        <title>Draft Genome Sequence of the Strain BR 10245 (Bradyrhizobium sp.) isolated from nodules of Centrolobium paraense.</title>
        <authorList>
            <person name="Simoes-Araujo J.L.Sr."/>
            <person name="Barauna A.C."/>
            <person name="Silva K."/>
            <person name="Zilli J.E."/>
        </authorList>
    </citation>
    <scope>NUCLEOTIDE SEQUENCE [LARGE SCALE GENOMIC DNA]</scope>
    <source>
        <strain evidence="1 2">BR 10245</strain>
    </source>
</reference>
<dbReference type="EMBL" id="LUUB01000083">
    <property type="protein sequence ID" value="OAF04715.1"/>
    <property type="molecule type" value="Genomic_DNA"/>
</dbReference>
<dbReference type="STRING" id="1505087.AYJ54_23945"/>
<dbReference type="RefSeq" id="WP_063705232.1">
    <property type="nucleotide sequence ID" value="NZ_LUUB01000083.1"/>
</dbReference>
<proteinExistence type="predicted"/>
<keyword evidence="2" id="KW-1185">Reference proteome</keyword>
<comment type="caution">
    <text evidence="1">The sequence shown here is derived from an EMBL/GenBank/DDBJ whole genome shotgun (WGS) entry which is preliminary data.</text>
</comment>
<accession>A0A176YG72</accession>
<name>A0A176YG72_9BRAD</name>
<sequence>MAFNFIGKVRSGLGRATNTVRMQAPLLRPYFPEISRCHLGTMNFVLEIAFQVRLPDIVTPPLAWHPSNPTGERFGITKIALTLANGEVHDAWIFTSEGSPHRFDDHLIEVVAERINGITIGDKCGLTVDRVVQSSAGVYVV</sequence>
<evidence type="ECO:0000313" key="2">
    <source>
        <dbReference type="Proteomes" id="UP000076959"/>
    </source>
</evidence>
<gene>
    <name evidence="1" type="ORF">AYJ54_23945</name>
</gene>
<dbReference type="OrthoDB" id="89608at2"/>
<protein>
    <submittedName>
        <fullName evidence="1">Uncharacterized protein</fullName>
    </submittedName>
</protein>
<dbReference type="Proteomes" id="UP000076959">
    <property type="component" value="Unassembled WGS sequence"/>
</dbReference>
<evidence type="ECO:0000313" key="1">
    <source>
        <dbReference type="EMBL" id="OAF04715.1"/>
    </source>
</evidence>
<dbReference type="AlphaFoldDB" id="A0A176YG72"/>
<organism evidence="1 2">
    <name type="scientific">Bradyrhizobium centrolobii</name>
    <dbReference type="NCBI Taxonomy" id="1505087"/>
    <lineage>
        <taxon>Bacteria</taxon>
        <taxon>Pseudomonadati</taxon>
        <taxon>Pseudomonadota</taxon>
        <taxon>Alphaproteobacteria</taxon>
        <taxon>Hyphomicrobiales</taxon>
        <taxon>Nitrobacteraceae</taxon>
        <taxon>Bradyrhizobium</taxon>
    </lineage>
</organism>